<keyword evidence="1" id="KW-0805">Transcription regulation</keyword>
<evidence type="ECO:0000259" key="4">
    <source>
        <dbReference type="PROSITE" id="PS01124"/>
    </source>
</evidence>
<dbReference type="EMBL" id="FOFG01000003">
    <property type="protein sequence ID" value="SEQ19097.1"/>
    <property type="molecule type" value="Genomic_DNA"/>
</dbReference>
<dbReference type="SUPFAM" id="SSF46689">
    <property type="entry name" value="Homeodomain-like"/>
    <property type="match status" value="1"/>
</dbReference>
<name>A0A1H9E0K3_9HYPH</name>
<dbReference type="InterPro" id="IPR032687">
    <property type="entry name" value="AraC-type_N"/>
</dbReference>
<reference evidence="5 6" key="1">
    <citation type="submission" date="2016-10" db="EMBL/GenBank/DDBJ databases">
        <authorList>
            <person name="de Groot N.N."/>
        </authorList>
    </citation>
    <scope>NUCLEOTIDE SEQUENCE [LARGE SCALE GENOMIC DNA]</scope>
    <source>
        <strain evidence="5 6">A52C2</strain>
    </source>
</reference>
<dbReference type="RefSeq" id="WP_238858175.1">
    <property type="nucleotide sequence ID" value="NZ_FOFG01000003.1"/>
</dbReference>
<organism evidence="5 6">
    <name type="scientific">Faunimonas pinastri</name>
    <dbReference type="NCBI Taxonomy" id="1855383"/>
    <lineage>
        <taxon>Bacteria</taxon>
        <taxon>Pseudomonadati</taxon>
        <taxon>Pseudomonadota</taxon>
        <taxon>Alphaproteobacteria</taxon>
        <taxon>Hyphomicrobiales</taxon>
        <taxon>Afifellaceae</taxon>
        <taxon>Faunimonas</taxon>
    </lineage>
</organism>
<evidence type="ECO:0000256" key="1">
    <source>
        <dbReference type="ARBA" id="ARBA00023015"/>
    </source>
</evidence>
<dbReference type="PROSITE" id="PS01124">
    <property type="entry name" value="HTH_ARAC_FAMILY_2"/>
    <property type="match status" value="1"/>
</dbReference>
<dbReference type="Pfam" id="PF12833">
    <property type="entry name" value="HTH_18"/>
    <property type="match status" value="1"/>
</dbReference>
<evidence type="ECO:0000256" key="3">
    <source>
        <dbReference type="ARBA" id="ARBA00023163"/>
    </source>
</evidence>
<gene>
    <name evidence="5" type="ORF">SAMN05216548_10327</name>
</gene>
<proteinExistence type="predicted"/>
<dbReference type="InterPro" id="IPR009057">
    <property type="entry name" value="Homeodomain-like_sf"/>
</dbReference>
<feature type="domain" description="HTH araC/xylS-type" evidence="4">
    <location>
        <begin position="252"/>
        <end position="350"/>
    </location>
</feature>
<keyword evidence="6" id="KW-1185">Reference proteome</keyword>
<dbReference type="GO" id="GO:0005829">
    <property type="term" value="C:cytosol"/>
    <property type="evidence" value="ECO:0007669"/>
    <property type="project" value="TreeGrafter"/>
</dbReference>
<dbReference type="Pfam" id="PF12625">
    <property type="entry name" value="Arabinose_bd"/>
    <property type="match status" value="1"/>
</dbReference>
<dbReference type="PANTHER" id="PTHR47894:SF4">
    <property type="entry name" value="HTH-TYPE TRANSCRIPTIONAL REGULATOR GADX"/>
    <property type="match status" value="1"/>
</dbReference>
<evidence type="ECO:0000313" key="5">
    <source>
        <dbReference type="EMBL" id="SEQ19097.1"/>
    </source>
</evidence>
<keyword evidence="2" id="KW-0238">DNA-binding</keyword>
<dbReference type="Gene3D" id="1.10.10.60">
    <property type="entry name" value="Homeodomain-like"/>
    <property type="match status" value="1"/>
</dbReference>
<dbReference type="SMART" id="SM00342">
    <property type="entry name" value="HTH_ARAC"/>
    <property type="match status" value="1"/>
</dbReference>
<protein>
    <submittedName>
        <fullName evidence="5">Helix-turn-helix domain-containing protein</fullName>
    </submittedName>
</protein>
<accession>A0A1H9E0K3</accession>
<keyword evidence="3" id="KW-0804">Transcription</keyword>
<evidence type="ECO:0000313" key="6">
    <source>
        <dbReference type="Proteomes" id="UP000199647"/>
    </source>
</evidence>
<dbReference type="PANTHER" id="PTHR47894">
    <property type="entry name" value="HTH-TYPE TRANSCRIPTIONAL REGULATOR GADX"/>
    <property type="match status" value="1"/>
</dbReference>
<dbReference type="AlphaFoldDB" id="A0A1H9E0K3"/>
<dbReference type="Proteomes" id="UP000199647">
    <property type="component" value="Unassembled WGS sequence"/>
</dbReference>
<dbReference type="GO" id="GO:0003700">
    <property type="term" value="F:DNA-binding transcription factor activity"/>
    <property type="evidence" value="ECO:0007669"/>
    <property type="project" value="InterPro"/>
</dbReference>
<dbReference type="InterPro" id="IPR018060">
    <property type="entry name" value="HTH_AraC"/>
</dbReference>
<dbReference type="GO" id="GO:0000976">
    <property type="term" value="F:transcription cis-regulatory region binding"/>
    <property type="evidence" value="ECO:0007669"/>
    <property type="project" value="TreeGrafter"/>
</dbReference>
<evidence type="ECO:0000256" key="2">
    <source>
        <dbReference type="ARBA" id="ARBA00023125"/>
    </source>
</evidence>
<sequence>MSMQRSNLDACRPTRQAALSNGKILSSAANGIADFILENGADPDTVLRTVGIEERSVRAPRESLELRSYCALIEAAAHHTRNDNFGLHFGQGFLPERLGLIGEIALASPTLGASLENLARYFPYHQQNTQAAFRKTGSLWQLECRILDGRIMQRRQDAELTMGMYLNVVRRCLGVDWAPDEVHFEHPRPENFQAHQGVFNAPVYFNMPTNALVFSDRDLQKPMPGWNAARMRDLCEALTVLTGSTGTLGLTDQVVGEIRGQLPLGYPHIENVAEALQMTRWTLQRRLADHDQIFSDLVERTRRDLAELYLRQAHMPLRDIADILGYSEPSAFSRACVRWFEAPPSRVRERLLTKLV</sequence>
<dbReference type="STRING" id="1855383.SAMN05216548_10327"/>